<reference evidence="1" key="1">
    <citation type="submission" date="2018-06" db="EMBL/GenBank/DDBJ databases">
        <authorList>
            <person name="Zhirakovskaya E."/>
        </authorList>
    </citation>
    <scope>NUCLEOTIDE SEQUENCE</scope>
</reference>
<organism evidence="1">
    <name type="scientific">hydrothermal vent metagenome</name>
    <dbReference type="NCBI Taxonomy" id="652676"/>
    <lineage>
        <taxon>unclassified sequences</taxon>
        <taxon>metagenomes</taxon>
        <taxon>ecological metagenomes</taxon>
    </lineage>
</organism>
<dbReference type="AlphaFoldDB" id="A0A3B0XWL5"/>
<sequence>MFEIKIRQQLTGVVSKVFIALFALVLFSGCSPINQLVRFDTVGQVYSSDQLLKVPDDASRNAIKSVTYSVPYADVFRVVDVSATQALFDVDSSNEDEGKILATRETKGLLGEDSIQIFFHAIVVEEKGPRETKVTVLSKVQSSCYKFSGGTRTFYAISTFGLSELLTAIGGELNCDDHIKVHWVNSDRYSTRKEVNQLFTIIRNNLIARGLM</sequence>
<name>A0A3B0XWL5_9ZZZZ</name>
<dbReference type="PROSITE" id="PS51257">
    <property type="entry name" value="PROKAR_LIPOPROTEIN"/>
    <property type="match status" value="1"/>
</dbReference>
<proteinExistence type="predicted"/>
<protein>
    <recommendedName>
        <fullName evidence="2">Lipoprotein</fullName>
    </recommendedName>
</protein>
<dbReference type="EMBL" id="UOFI01000100">
    <property type="protein sequence ID" value="VAW67522.1"/>
    <property type="molecule type" value="Genomic_DNA"/>
</dbReference>
<gene>
    <name evidence="1" type="ORF">MNBD_GAMMA09-167</name>
</gene>
<evidence type="ECO:0000313" key="1">
    <source>
        <dbReference type="EMBL" id="VAW67522.1"/>
    </source>
</evidence>
<accession>A0A3B0XWL5</accession>
<evidence type="ECO:0008006" key="2">
    <source>
        <dbReference type="Google" id="ProtNLM"/>
    </source>
</evidence>